<organism evidence="2 3">
    <name type="scientific">Aquirufa originis</name>
    <dbReference type="NCBI Taxonomy" id="3096514"/>
    <lineage>
        <taxon>Bacteria</taxon>
        <taxon>Pseudomonadati</taxon>
        <taxon>Bacteroidota</taxon>
        <taxon>Cytophagia</taxon>
        <taxon>Cytophagales</taxon>
        <taxon>Flectobacillaceae</taxon>
        <taxon>Aquirufa</taxon>
    </lineage>
</organism>
<gene>
    <name evidence="2" type="ORF">SKC35_03700</name>
</gene>
<sequence length="224" mass="25749">MNLKEIGILLIGLFLGSSLLIAYKYYVAKGKVFQISRVLVFKYILRFILLISFLLLCFYAINLKQNKDSIGQKAGSTLFVISDNSSSLTWNSLKDKVYELPENASYSLVMYEEKANLFLQVIPNTNRESFLNLIELANEPSLRHPKRRFTDRLTSHPKVDQFEVYVLNKNQWQTITNNSSHSSLFSTNSLNSWMGNTYLLVYLVVLILVLLFIDIVFTAKAIKI</sequence>
<keyword evidence="1" id="KW-1133">Transmembrane helix</keyword>
<dbReference type="EMBL" id="JBBKXY010000001">
    <property type="protein sequence ID" value="MFD3292781.1"/>
    <property type="molecule type" value="Genomic_DNA"/>
</dbReference>
<feature type="transmembrane region" description="Helical" evidence="1">
    <location>
        <begin position="39"/>
        <end position="61"/>
    </location>
</feature>
<evidence type="ECO:0000313" key="2">
    <source>
        <dbReference type="EMBL" id="MFD3292781.1"/>
    </source>
</evidence>
<evidence type="ECO:0000256" key="1">
    <source>
        <dbReference type="SAM" id="Phobius"/>
    </source>
</evidence>
<accession>A0ABW6D3J9</accession>
<proteinExistence type="predicted"/>
<dbReference type="Proteomes" id="UP001598112">
    <property type="component" value="Unassembled WGS sequence"/>
</dbReference>
<name>A0ABW6D3J9_9BACT</name>
<reference evidence="2 3" key="1">
    <citation type="submission" date="2024-03" db="EMBL/GenBank/DDBJ databases">
        <title>Aquirufa genome sequencing.</title>
        <authorList>
            <person name="Pitt A."/>
            <person name="Hahn M.W."/>
        </authorList>
    </citation>
    <scope>NUCLEOTIDE SEQUENCE [LARGE SCALE GENOMIC DNA]</scope>
    <source>
        <strain evidence="2 3">KTFRIE-69F</strain>
    </source>
</reference>
<dbReference type="RefSeq" id="WP_377978110.1">
    <property type="nucleotide sequence ID" value="NZ_JBBKXY010000001.1"/>
</dbReference>
<feature type="transmembrane region" description="Helical" evidence="1">
    <location>
        <begin position="199"/>
        <end position="219"/>
    </location>
</feature>
<keyword evidence="1" id="KW-0812">Transmembrane</keyword>
<protein>
    <submittedName>
        <fullName evidence="2">Uncharacterized protein</fullName>
    </submittedName>
</protein>
<keyword evidence="3" id="KW-1185">Reference proteome</keyword>
<feature type="transmembrane region" description="Helical" evidence="1">
    <location>
        <begin position="6"/>
        <end position="27"/>
    </location>
</feature>
<evidence type="ECO:0000313" key="3">
    <source>
        <dbReference type="Proteomes" id="UP001598112"/>
    </source>
</evidence>
<keyword evidence="1" id="KW-0472">Membrane</keyword>
<comment type="caution">
    <text evidence="2">The sequence shown here is derived from an EMBL/GenBank/DDBJ whole genome shotgun (WGS) entry which is preliminary data.</text>
</comment>